<comment type="catalytic activity">
    <reaction evidence="6">
        <text>L-glutamate + NADP(+) + H2O = 2-oxoglutarate + NH4(+) + NADPH + H(+)</text>
        <dbReference type="Rhea" id="RHEA:11612"/>
        <dbReference type="ChEBI" id="CHEBI:15377"/>
        <dbReference type="ChEBI" id="CHEBI:15378"/>
        <dbReference type="ChEBI" id="CHEBI:16810"/>
        <dbReference type="ChEBI" id="CHEBI:28938"/>
        <dbReference type="ChEBI" id="CHEBI:29985"/>
        <dbReference type="ChEBI" id="CHEBI:57783"/>
        <dbReference type="ChEBI" id="CHEBI:58349"/>
        <dbReference type="EC" id="1.4.1.3"/>
    </reaction>
</comment>
<reference evidence="13 14" key="1">
    <citation type="submission" date="2018-10" db="EMBL/GenBank/DDBJ databases">
        <authorList>
            <consortium name="Pathogen Informatics"/>
        </authorList>
    </citation>
    <scope>NUCLEOTIDE SEQUENCE [LARGE SCALE GENOMIC DNA]</scope>
</reference>
<sequence length="530" mass="58278">MLSKVTSKLLGVARQRQVWNVAAFSTAAQELPFHEMVGLFYDNAAKHVEKKLMEELPWQGSSDSKGKYVKGVLDSIRAVDNVIELKFPIKRDDGSYEVIQAWRAQHSHHRLPCKGGIRYAADCDKGEVLALASLMTFKCAVLNVPYGGAKGGVRINPKEYSVEEIERITRRFALELAKKGFIGAFIDVPAPDMGTGEREMAWIADTYAQTIGYQDINAKGCVTGKPINQGGINGRTAATGLGLFYSLENFINDEKWAGKCGLTSGVKGKTFIVQGFGNVGSHSARLLHDAGAKCIGVIELDGSIYNPDGIDPIALEEYKKVHGGVAGFPGAQAYTKGCLLSEKCDILIPAANERQITVDNAGSIQAKVIVEGANGPTTPPADKILQKKNVLVIPDLFANAGGVSVSYFEWLKNLNHVSFGKLYFKYEKDNHSHLLQSVSQSLESHLGRKVDVKPTDEFKYRYDHISEEDVVRSGLHYSVERAAKVRLRQHGDIMKNCERYSLGLDLRTAAYISAIEKIFYTYHRSGITPN</sequence>
<dbReference type="Gene3D" id="3.40.50.720">
    <property type="entry name" value="NAD(P)-binding Rossmann-like Domain"/>
    <property type="match status" value="1"/>
</dbReference>
<dbReference type="InterPro" id="IPR006096">
    <property type="entry name" value="Glu/Leu/Phe/Val/Trp_DH_C"/>
</dbReference>
<keyword evidence="9" id="KW-0547">Nucleotide-binding</keyword>
<dbReference type="Pfam" id="PF02812">
    <property type="entry name" value="ELFV_dehydrog_N"/>
    <property type="match status" value="1"/>
</dbReference>
<dbReference type="Pfam" id="PF00208">
    <property type="entry name" value="ELFV_dehydrog"/>
    <property type="match status" value="1"/>
</dbReference>
<keyword evidence="14" id="KW-1185">Reference proteome</keyword>
<evidence type="ECO:0000256" key="1">
    <source>
        <dbReference type="ARBA" id="ARBA00004173"/>
    </source>
</evidence>
<evidence type="ECO:0000313" key="14">
    <source>
        <dbReference type="Proteomes" id="UP000267029"/>
    </source>
</evidence>
<dbReference type="InterPro" id="IPR014362">
    <property type="entry name" value="Glu_DH"/>
</dbReference>
<dbReference type="PRINTS" id="PR00082">
    <property type="entry name" value="GLFDHDRGNASE"/>
</dbReference>
<keyword evidence="4" id="KW-0496">Mitochondrion</keyword>
<proteinExistence type="inferred from homology"/>
<comment type="catalytic activity">
    <reaction evidence="5">
        <text>L-glutamate + NAD(+) + H2O = 2-oxoglutarate + NH4(+) + NADH + H(+)</text>
        <dbReference type="Rhea" id="RHEA:15133"/>
        <dbReference type="ChEBI" id="CHEBI:15377"/>
        <dbReference type="ChEBI" id="CHEBI:15378"/>
        <dbReference type="ChEBI" id="CHEBI:16810"/>
        <dbReference type="ChEBI" id="CHEBI:28938"/>
        <dbReference type="ChEBI" id="CHEBI:29985"/>
        <dbReference type="ChEBI" id="CHEBI:57540"/>
        <dbReference type="ChEBI" id="CHEBI:57945"/>
        <dbReference type="EC" id="1.4.1.3"/>
    </reaction>
</comment>
<dbReference type="GO" id="GO:0006538">
    <property type="term" value="P:L-glutamate catabolic process"/>
    <property type="evidence" value="ECO:0007669"/>
    <property type="project" value="TreeGrafter"/>
</dbReference>
<dbReference type="GO" id="GO:0004352">
    <property type="term" value="F:glutamate dehydrogenase (NAD+) activity"/>
    <property type="evidence" value="ECO:0007669"/>
    <property type="project" value="TreeGrafter"/>
</dbReference>
<dbReference type="PIRSF" id="PIRSF000185">
    <property type="entry name" value="Glu_DH"/>
    <property type="match status" value="1"/>
</dbReference>
<feature type="binding site" evidence="9">
    <location>
        <position position="114"/>
    </location>
    <ligand>
        <name>substrate</name>
    </ligand>
</feature>
<name>A0A0R3UIP5_MESCO</name>
<dbReference type="SUPFAM" id="SSF53223">
    <property type="entry name" value="Aminoacid dehydrogenase-like, N-terminal domain"/>
    <property type="match status" value="1"/>
</dbReference>
<feature type="binding site" evidence="9">
    <location>
        <position position="406"/>
    </location>
    <ligand>
        <name>substrate</name>
    </ligand>
</feature>
<dbReference type="PANTHER" id="PTHR11606">
    <property type="entry name" value="GLUTAMATE DEHYDROGENASE"/>
    <property type="match status" value="1"/>
</dbReference>
<dbReference type="Gene3D" id="1.10.287.140">
    <property type="match status" value="1"/>
</dbReference>
<protein>
    <recommendedName>
        <fullName evidence="7">Glutamate dehydrogenase</fullName>
    </recommendedName>
</protein>
<dbReference type="InterPro" id="IPR036291">
    <property type="entry name" value="NAD(P)-bd_dom_sf"/>
</dbReference>
<dbReference type="SUPFAM" id="SSF51735">
    <property type="entry name" value="NAD(P)-binding Rossmann-fold domains"/>
    <property type="match status" value="1"/>
</dbReference>
<dbReference type="Gene3D" id="3.40.50.10860">
    <property type="entry name" value="Leucine Dehydrogenase, chain A, domain 1"/>
    <property type="match status" value="1"/>
</dbReference>
<dbReference type="InterPro" id="IPR006095">
    <property type="entry name" value="Glu/Leu/Phe/Val/Trp_DH"/>
</dbReference>
<dbReference type="SMART" id="SM00839">
    <property type="entry name" value="ELFV_dehydrog"/>
    <property type="match status" value="1"/>
</dbReference>
<evidence type="ECO:0000256" key="2">
    <source>
        <dbReference type="ARBA" id="ARBA00006382"/>
    </source>
</evidence>
<dbReference type="EMBL" id="UXSR01005352">
    <property type="protein sequence ID" value="VDD81317.1"/>
    <property type="molecule type" value="Genomic_DNA"/>
</dbReference>
<feature type="domain" description="Glutamate/phenylalanine/leucine/valine/L-tryptophan dehydrogenase C-terminal" evidence="12">
    <location>
        <begin position="232"/>
        <end position="526"/>
    </location>
</feature>
<dbReference type="AlphaFoldDB" id="A0A0R3UIP5"/>
<dbReference type="STRING" id="53468.A0A0R3UIP5"/>
<evidence type="ECO:0000256" key="6">
    <source>
        <dbReference type="ARBA" id="ARBA00048577"/>
    </source>
</evidence>
<feature type="active site" description="Proton donor" evidence="8">
    <location>
        <position position="150"/>
    </location>
</feature>
<dbReference type="PANTHER" id="PTHR11606:SF13">
    <property type="entry name" value="GLUTAMATE DEHYDROGENASE 1, MITOCHONDRIAL"/>
    <property type="match status" value="1"/>
</dbReference>
<dbReference type="PROSITE" id="PS00074">
    <property type="entry name" value="GLFV_DEHYDROGENASE"/>
    <property type="match status" value="1"/>
</dbReference>
<evidence type="ECO:0000256" key="4">
    <source>
        <dbReference type="ARBA" id="ARBA00023128"/>
    </source>
</evidence>
<evidence type="ECO:0000256" key="10">
    <source>
        <dbReference type="PIRSR" id="PIRSR000185-3"/>
    </source>
</evidence>
<dbReference type="CDD" id="cd01076">
    <property type="entry name" value="NAD_bind_1_Glu_DH"/>
    <property type="match status" value="1"/>
</dbReference>
<dbReference type="InterPro" id="IPR033922">
    <property type="entry name" value="NAD_bind_Glu_DH"/>
</dbReference>
<evidence type="ECO:0000259" key="12">
    <source>
        <dbReference type="SMART" id="SM00839"/>
    </source>
</evidence>
<feature type="binding site" evidence="9">
    <location>
        <position position="138"/>
    </location>
    <ligand>
        <name>substrate</name>
    </ligand>
</feature>
<evidence type="ECO:0000256" key="7">
    <source>
        <dbReference type="PIRNR" id="PIRNR000185"/>
    </source>
</evidence>
<dbReference type="InterPro" id="IPR033524">
    <property type="entry name" value="Glu/Leu/Phe/Val_DH_AS"/>
</dbReference>
<evidence type="ECO:0000313" key="13">
    <source>
        <dbReference type="EMBL" id="VDD81317.1"/>
    </source>
</evidence>
<dbReference type="InterPro" id="IPR006097">
    <property type="entry name" value="Glu/Leu/Phe/Val/Trp_DH_dimer"/>
</dbReference>
<feature type="binding site" evidence="9">
    <location>
        <position position="239"/>
    </location>
    <ligand>
        <name>NAD(+)</name>
        <dbReference type="ChEBI" id="CHEBI:57540"/>
    </ligand>
</feature>
<dbReference type="OrthoDB" id="6718861at2759"/>
<gene>
    <name evidence="13" type="ORF">MCOS_LOCUS7320</name>
</gene>
<dbReference type="GO" id="GO:0000166">
    <property type="term" value="F:nucleotide binding"/>
    <property type="evidence" value="ECO:0007669"/>
    <property type="project" value="UniProtKB-KW"/>
</dbReference>
<organism evidence="13 14">
    <name type="scientific">Mesocestoides corti</name>
    <name type="common">Flatworm</name>
    <dbReference type="NCBI Taxonomy" id="53468"/>
    <lineage>
        <taxon>Eukaryota</taxon>
        <taxon>Metazoa</taxon>
        <taxon>Spiralia</taxon>
        <taxon>Lophotrochozoa</taxon>
        <taxon>Platyhelminthes</taxon>
        <taxon>Cestoda</taxon>
        <taxon>Eucestoda</taxon>
        <taxon>Cyclophyllidea</taxon>
        <taxon>Mesocestoididae</taxon>
        <taxon>Mesocestoides</taxon>
    </lineage>
</organism>
<accession>A0A0R3UIP5</accession>
<dbReference type="FunFam" id="3.40.50.720:FF:000100">
    <property type="entry name" value="Glutamate dehydrogenase 1, mitochondrial"/>
    <property type="match status" value="1"/>
</dbReference>
<evidence type="ECO:0000256" key="8">
    <source>
        <dbReference type="PIRSR" id="PIRSR000185-1"/>
    </source>
</evidence>
<keyword evidence="3 7" id="KW-0560">Oxidoreductase</keyword>
<dbReference type="InterPro" id="IPR046346">
    <property type="entry name" value="Aminoacid_DH-like_N_sf"/>
</dbReference>
<evidence type="ECO:0000256" key="5">
    <source>
        <dbReference type="ARBA" id="ARBA00047867"/>
    </source>
</evidence>
<evidence type="ECO:0000256" key="9">
    <source>
        <dbReference type="PIRSR" id="PIRSR000185-2"/>
    </source>
</evidence>
<comment type="similarity">
    <text evidence="2 7 11">Belongs to the Glu/Leu/Phe/Val dehydrogenases family.</text>
</comment>
<dbReference type="Proteomes" id="UP000267029">
    <property type="component" value="Unassembled WGS sequence"/>
</dbReference>
<feature type="site" description="Important for catalysis" evidence="10">
    <location>
        <position position="192"/>
    </location>
</feature>
<keyword evidence="9" id="KW-0520">NAD</keyword>
<evidence type="ECO:0000256" key="3">
    <source>
        <dbReference type="ARBA" id="ARBA00023002"/>
    </source>
</evidence>
<dbReference type="GO" id="GO:0005739">
    <property type="term" value="C:mitochondrion"/>
    <property type="evidence" value="ECO:0007669"/>
    <property type="project" value="UniProtKB-SubCell"/>
</dbReference>
<evidence type="ECO:0000256" key="11">
    <source>
        <dbReference type="RuleBase" id="RU004417"/>
    </source>
</evidence>
<comment type="subcellular location">
    <subcellularLocation>
        <location evidence="1">Mitochondrion</location>
    </subcellularLocation>
</comment>
<feature type="binding site" evidence="9">
    <location>
        <position position="278"/>
    </location>
    <ligand>
        <name>NAD(+)</name>
        <dbReference type="ChEBI" id="CHEBI:57540"/>
    </ligand>
</feature>